<organism evidence="2 3">
    <name type="scientific">Nocardia mexicana</name>
    <dbReference type="NCBI Taxonomy" id="279262"/>
    <lineage>
        <taxon>Bacteria</taxon>
        <taxon>Bacillati</taxon>
        <taxon>Actinomycetota</taxon>
        <taxon>Actinomycetes</taxon>
        <taxon>Mycobacteriales</taxon>
        <taxon>Nocardiaceae</taxon>
        <taxon>Nocardia</taxon>
    </lineage>
</organism>
<accession>A0A370H7T3</accession>
<dbReference type="AlphaFoldDB" id="A0A370H7T3"/>
<proteinExistence type="predicted"/>
<reference evidence="2 3" key="1">
    <citation type="submission" date="2018-07" db="EMBL/GenBank/DDBJ databases">
        <title>Genomic Encyclopedia of Type Strains, Phase IV (KMG-IV): sequencing the most valuable type-strain genomes for metagenomic binning, comparative biology and taxonomic classification.</title>
        <authorList>
            <person name="Goeker M."/>
        </authorList>
    </citation>
    <scope>NUCLEOTIDE SEQUENCE [LARGE SCALE GENOMIC DNA]</scope>
    <source>
        <strain evidence="2 3">DSM 44952</strain>
    </source>
</reference>
<feature type="region of interest" description="Disordered" evidence="1">
    <location>
        <begin position="52"/>
        <end position="72"/>
    </location>
</feature>
<sequence>MEIEIDYLRRSRELAAISSESAYTLASLQGGFIDLLGVPVRHSKALVLSPSHEPGATVGDGWLPAHDADARG</sequence>
<evidence type="ECO:0000313" key="2">
    <source>
        <dbReference type="EMBL" id="RDI52735.1"/>
    </source>
</evidence>
<name>A0A370H7T3_9NOCA</name>
<dbReference type="EMBL" id="QQAZ01000003">
    <property type="protein sequence ID" value="RDI52735.1"/>
    <property type="molecule type" value="Genomic_DNA"/>
</dbReference>
<evidence type="ECO:0000313" key="3">
    <source>
        <dbReference type="Proteomes" id="UP000255355"/>
    </source>
</evidence>
<protein>
    <submittedName>
        <fullName evidence="2">Uncharacterized protein</fullName>
    </submittedName>
</protein>
<gene>
    <name evidence="2" type="ORF">DFR68_103120</name>
</gene>
<evidence type="ECO:0000256" key="1">
    <source>
        <dbReference type="SAM" id="MobiDB-lite"/>
    </source>
</evidence>
<comment type="caution">
    <text evidence="2">The sequence shown here is derived from an EMBL/GenBank/DDBJ whole genome shotgun (WGS) entry which is preliminary data.</text>
</comment>
<keyword evidence="3" id="KW-1185">Reference proteome</keyword>
<dbReference type="Proteomes" id="UP000255355">
    <property type="component" value="Unassembled WGS sequence"/>
</dbReference>
<dbReference type="STRING" id="1210089.GCA_001613165_03579"/>